<dbReference type="STRING" id="47678.ERS852494_02004"/>
<dbReference type="Pfam" id="PF16324">
    <property type="entry name" value="DUF4960"/>
    <property type="match status" value="1"/>
</dbReference>
<dbReference type="EC" id="4.2.2.17" evidence="4"/>
<dbReference type="Pfam" id="PF05048">
    <property type="entry name" value="NosD"/>
    <property type="match status" value="1"/>
</dbReference>
<dbReference type="InterPro" id="IPR012334">
    <property type="entry name" value="Pectin_lyas_fold"/>
</dbReference>
<feature type="domain" description="Periplasmic copper-binding protein NosD beta helix" evidence="1">
    <location>
        <begin position="151"/>
        <end position="297"/>
    </location>
</feature>
<evidence type="ECO:0000313" key="4">
    <source>
        <dbReference type="EMBL" id="CUP33344.1"/>
    </source>
</evidence>
<dbReference type="AlphaFoldDB" id="A0A174MAI8"/>
<dbReference type="Proteomes" id="UP000095657">
    <property type="component" value="Unassembled WGS sequence"/>
</dbReference>
<dbReference type="GO" id="GO:0016740">
    <property type="term" value="F:transferase activity"/>
    <property type="evidence" value="ECO:0007669"/>
    <property type="project" value="UniProtKB-KW"/>
</dbReference>
<dbReference type="RefSeq" id="WP_055171645.1">
    <property type="nucleotide sequence ID" value="NZ_CZAI01000004.1"/>
</dbReference>
<feature type="domain" description="Rhamnogalacturonase A/B/Epimerase-like pectate lyase" evidence="2">
    <location>
        <begin position="37"/>
        <end position="94"/>
    </location>
</feature>
<dbReference type="Pfam" id="PF12708">
    <property type="entry name" value="Pect-lyase_RHGA_epim"/>
    <property type="match status" value="1"/>
</dbReference>
<dbReference type="InterPro" id="IPR024535">
    <property type="entry name" value="RHGA/B-epi-like_pectate_lyase"/>
</dbReference>
<dbReference type="InterPro" id="IPR007742">
    <property type="entry name" value="NosD_dom"/>
</dbReference>
<accession>A0A174MAI8</accession>
<dbReference type="EMBL" id="CZAI01000004">
    <property type="protein sequence ID" value="CUP33344.1"/>
    <property type="molecule type" value="Genomic_DNA"/>
</dbReference>
<dbReference type="Gene3D" id="2.160.20.10">
    <property type="entry name" value="Single-stranded right-handed beta-helix, Pectin lyase-like"/>
    <property type="match status" value="1"/>
</dbReference>
<dbReference type="InterPro" id="IPR032526">
    <property type="entry name" value="DUF4960"/>
</dbReference>
<keyword evidence="4" id="KW-0456">Lyase</keyword>
<organism evidence="4 5">
    <name type="scientific">Bacteroides caccae</name>
    <dbReference type="NCBI Taxonomy" id="47678"/>
    <lineage>
        <taxon>Bacteria</taxon>
        <taxon>Pseudomonadati</taxon>
        <taxon>Bacteroidota</taxon>
        <taxon>Bacteroidia</taxon>
        <taxon>Bacteroidales</taxon>
        <taxon>Bacteroidaceae</taxon>
        <taxon>Bacteroides</taxon>
    </lineage>
</organism>
<evidence type="ECO:0000313" key="5">
    <source>
        <dbReference type="Proteomes" id="UP000095657"/>
    </source>
</evidence>
<dbReference type="CDD" id="cd21111">
    <property type="entry name" value="IFTase"/>
    <property type="match status" value="1"/>
</dbReference>
<dbReference type="PROSITE" id="PS51257">
    <property type="entry name" value="PROKAR_LIPOPROTEIN"/>
    <property type="match status" value="1"/>
</dbReference>
<gene>
    <name evidence="4" type="ORF">ERS852494_02004</name>
</gene>
<dbReference type="InterPro" id="IPR011050">
    <property type="entry name" value="Pectin_lyase_fold/virulence"/>
</dbReference>
<dbReference type="SUPFAM" id="SSF51126">
    <property type="entry name" value="Pectin lyase-like"/>
    <property type="match status" value="1"/>
</dbReference>
<evidence type="ECO:0000259" key="3">
    <source>
        <dbReference type="Pfam" id="PF16324"/>
    </source>
</evidence>
<keyword evidence="4" id="KW-0808">Transferase</keyword>
<reference evidence="4 5" key="1">
    <citation type="submission" date="2015-09" db="EMBL/GenBank/DDBJ databases">
        <authorList>
            <consortium name="Pathogen Informatics"/>
        </authorList>
    </citation>
    <scope>NUCLEOTIDE SEQUENCE [LARGE SCALE GENOMIC DNA]</scope>
    <source>
        <strain evidence="4 5">2789STDY5834880</strain>
    </source>
</reference>
<proteinExistence type="predicted"/>
<evidence type="ECO:0000259" key="2">
    <source>
        <dbReference type="Pfam" id="PF12708"/>
    </source>
</evidence>
<dbReference type="GO" id="GO:0033997">
    <property type="term" value="F:inulin fructotransferase (DFA-I-forming) activity"/>
    <property type="evidence" value="ECO:0007669"/>
    <property type="project" value="UniProtKB-EC"/>
</dbReference>
<protein>
    <submittedName>
        <fullName evidence="4">Inulin fructotransferase [DFA-I-forming]</fullName>
        <ecNumber evidence="4">4.2.2.17</ecNumber>
    </submittedName>
</protein>
<sequence>MKINKFLISGLLFILGTSCSNDDNYTLCDECNGQKIIDITQFGLPTDGSTDCADLINAIIADLPPEGGTILIPEGTFRLDSPIQLTRNFVTLKGVNDDVAATAADARESRLILGNAEYALHVAPVTDIDGRKNRISGVEVNGLTLVGKADHQGTGIFVEHDNDRLHFFNIRMENMYQGIKLQGCDAITLARIDATDAVNGIEMNGGIQNMVTNSLFGSAQGGVAARISGESNLIFSHNKLTAEDDRCASFTGCSRVNISDNEFTGNKMTFFDISGQNNLISDNVFTVSRSDNQLNGKEADYGVIHVKGEYNHFTSNTIHADWSDGIENPVTVNAAEGENNRFASFTIENTNSNQVFYVSESSEVIDCGVTEENIKVKPSEAQDLTNAAYVITYDTPEEIEDDDEKASYTWFKKQFVNGKVITAAALAGEDLSAYDVIWVHIDRVGIGAGWDKLPLSADAVAALTTYYKNGGNLFLSNHATQLVVPLGRTERAPRIFGDGEGGSGADIWTINANIGMEYDHRSHPAFTGMVTSDQFPHETFPLIGPGQREDHNCMWDLNSYGFPGLYPNAGNVVKAFEEENNATVLATWGHVTDYCCAGMVEFAPTTEYQGTCIALGLAAYEWNQNSNLNVYQDNIMLMTKNILHYLSAKK</sequence>
<name>A0A174MAI8_9BACE</name>
<evidence type="ECO:0000259" key="1">
    <source>
        <dbReference type="Pfam" id="PF05048"/>
    </source>
</evidence>
<feature type="domain" description="DUF4960" evidence="3">
    <location>
        <begin position="395"/>
        <end position="646"/>
    </location>
</feature>